<keyword evidence="1" id="KW-0472">Membrane</keyword>
<name>A0ABN9TVD7_9DINO</name>
<protein>
    <recommendedName>
        <fullName evidence="4">Sphingomyelin synthase-like domain-containing protein</fullName>
    </recommendedName>
</protein>
<dbReference type="Proteomes" id="UP001189429">
    <property type="component" value="Unassembled WGS sequence"/>
</dbReference>
<dbReference type="EMBL" id="CAUYUJ010015094">
    <property type="protein sequence ID" value="CAK0849807.1"/>
    <property type="molecule type" value="Genomic_DNA"/>
</dbReference>
<proteinExistence type="predicted"/>
<feature type="transmembrane region" description="Helical" evidence="1">
    <location>
        <begin position="307"/>
        <end position="326"/>
    </location>
</feature>
<comment type="caution">
    <text evidence="2">The sequence shown here is derived from an EMBL/GenBank/DDBJ whole genome shotgun (WGS) entry which is preliminary data.</text>
</comment>
<evidence type="ECO:0000313" key="2">
    <source>
        <dbReference type="EMBL" id="CAK0849807.1"/>
    </source>
</evidence>
<evidence type="ECO:0008006" key="4">
    <source>
        <dbReference type="Google" id="ProtNLM"/>
    </source>
</evidence>
<feature type="transmembrane region" description="Helical" evidence="1">
    <location>
        <begin position="446"/>
        <end position="467"/>
    </location>
</feature>
<feature type="transmembrane region" description="Helical" evidence="1">
    <location>
        <begin position="419"/>
        <end position="439"/>
    </location>
</feature>
<accession>A0ABN9TVD7</accession>
<gene>
    <name evidence="2" type="ORF">PCOR1329_LOCUS42403</name>
</gene>
<keyword evidence="1" id="KW-1133">Transmembrane helix</keyword>
<reference evidence="2" key="1">
    <citation type="submission" date="2023-10" db="EMBL/GenBank/DDBJ databases">
        <authorList>
            <person name="Chen Y."/>
            <person name="Shah S."/>
            <person name="Dougan E. K."/>
            <person name="Thang M."/>
            <person name="Chan C."/>
        </authorList>
    </citation>
    <scope>NUCLEOTIDE SEQUENCE [LARGE SCALE GENOMIC DNA]</scope>
</reference>
<evidence type="ECO:0000313" key="3">
    <source>
        <dbReference type="Proteomes" id="UP001189429"/>
    </source>
</evidence>
<organism evidence="2 3">
    <name type="scientific">Prorocentrum cordatum</name>
    <dbReference type="NCBI Taxonomy" id="2364126"/>
    <lineage>
        <taxon>Eukaryota</taxon>
        <taxon>Sar</taxon>
        <taxon>Alveolata</taxon>
        <taxon>Dinophyceae</taxon>
        <taxon>Prorocentrales</taxon>
        <taxon>Prorocentraceae</taxon>
        <taxon>Prorocentrum</taxon>
    </lineage>
</organism>
<sequence length="576" mass="61934">MDPGGLILREATRGFAAGAAAWGAAWGGSVSEVPRPELLGASLAWLASLAAVGAAGWASGRRAAPATSGAPASADVPARAPAAALEAPASAAQLAAAQEGDFILVEYVGYANVWHERLVVLAPDGSSLACTLTPDDDSYEEDLFAVAEVRRWLPCEGGRMGAYPPAAAGMHVHGFRGVPAPARVAQVLAAGAARMGVALGAEDTVVPNLALQAVPAPGLAPLASRRPEAQRQRRSQLVAWGRPLDCAPALAGPPPPLVAAPAAAGPAAADGGRGAAAAAAAPVDARIQPVTYDLQGQRHAGLANFRLVHTLTFRAFMTIMLVLWLVTLNKELESVFTMTHFCMNYPSSEDQDALSPLRIPRSDMSWHVLRSKMQDKWQWIRDWRAGELHLDGDSAFFGKQRITISDISPVHRVTCWCVWVLRLVNLFYMLAVGIVYATCTHSYVDLLMNTVALAFVFELPELFYLWLVPEQIKDTLNRVELAPFDDVVAESVSTKFFNVSLHGAASRARFVQGLALIPLICVSIVQANDVWQTLPMLEVLRCACEQSGPECAVGKYLQREWWNAYWNRSHEIISKV</sequence>
<evidence type="ECO:0000256" key="1">
    <source>
        <dbReference type="SAM" id="Phobius"/>
    </source>
</evidence>
<keyword evidence="1" id="KW-0812">Transmembrane</keyword>
<keyword evidence="3" id="KW-1185">Reference proteome</keyword>